<sequence>MSPARGVQQVDPWTTVVADAGGRYGIHPSWRGFEAPLAYTLYEPEPEEAARLAAKYAARDEIAVRPCALGAVPDTTTTLWITAHRGYVGAQKPNPDSVWFGQVRPDEGSVEGAVEVPSTTLDSEYADQDRRADFLKVDVEGAELAVLQGAARTLDRVLALRVEIQFDESFERQTASEILQHLIDGHRFRLMRFDYAGRGQPVSYLVGEDSYGILTGCDGVFARRPDTVAAWGGEAAVAGLTKLAVFALRNGMADYAVSCLEHLAEAGPWPAQEPALRRYLRKLFTLSALRARSVSGDLYERARADYLRFFAVPMLERNDVFESDWMNPG</sequence>
<evidence type="ECO:0000313" key="2">
    <source>
        <dbReference type="EMBL" id="SDF57387.1"/>
    </source>
</evidence>
<evidence type="ECO:0000313" key="3">
    <source>
        <dbReference type="Proteomes" id="UP000198615"/>
    </source>
</evidence>
<organism evidence="2 3">
    <name type="scientific">Thalassobaculum litoreum DSM 18839</name>
    <dbReference type="NCBI Taxonomy" id="1123362"/>
    <lineage>
        <taxon>Bacteria</taxon>
        <taxon>Pseudomonadati</taxon>
        <taxon>Pseudomonadota</taxon>
        <taxon>Alphaproteobacteria</taxon>
        <taxon>Rhodospirillales</taxon>
        <taxon>Thalassobaculaceae</taxon>
        <taxon>Thalassobaculum</taxon>
    </lineage>
</organism>
<proteinExistence type="predicted"/>
<dbReference type="Proteomes" id="UP000198615">
    <property type="component" value="Unassembled WGS sequence"/>
</dbReference>
<protein>
    <submittedName>
        <fullName evidence="2">Methyltransferase, FkbM family</fullName>
    </submittedName>
</protein>
<gene>
    <name evidence="2" type="ORF">SAMN05660686_01718</name>
</gene>
<dbReference type="SUPFAM" id="SSF53335">
    <property type="entry name" value="S-adenosyl-L-methionine-dependent methyltransferases"/>
    <property type="match status" value="1"/>
</dbReference>
<dbReference type="PANTHER" id="PTHR36973:SF4">
    <property type="entry name" value="NODULATION PROTEIN"/>
    <property type="match status" value="1"/>
</dbReference>
<keyword evidence="2" id="KW-0489">Methyltransferase</keyword>
<reference evidence="2 3" key="1">
    <citation type="submission" date="2016-10" db="EMBL/GenBank/DDBJ databases">
        <authorList>
            <person name="Varghese N."/>
            <person name="Submissions S."/>
        </authorList>
    </citation>
    <scope>NUCLEOTIDE SEQUENCE [LARGE SCALE GENOMIC DNA]</scope>
    <source>
        <strain evidence="2 3">DSM 18839</strain>
    </source>
</reference>
<dbReference type="Gene3D" id="3.40.50.150">
    <property type="entry name" value="Vaccinia Virus protein VP39"/>
    <property type="match status" value="1"/>
</dbReference>
<dbReference type="GO" id="GO:0008171">
    <property type="term" value="F:O-methyltransferase activity"/>
    <property type="evidence" value="ECO:0007669"/>
    <property type="project" value="TreeGrafter"/>
</dbReference>
<dbReference type="PANTHER" id="PTHR36973">
    <property type="entry name" value="SLL1456 PROTEIN-RELATED"/>
    <property type="match status" value="1"/>
</dbReference>
<keyword evidence="2" id="KW-0808">Transferase</keyword>
<name>A0A8G2BGV7_9PROT</name>
<dbReference type="AlphaFoldDB" id="A0A8G2BGV7"/>
<dbReference type="RefSeq" id="WP_175474157.1">
    <property type="nucleotide sequence ID" value="NZ_FNBW01000004.1"/>
</dbReference>
<feature type="domain" description="Methyltransferase FkbM" evidence="1">
    <location>
        <begin position="42"/>
        <end position="189"/>
    </location>
</feature>
<dbReference type="Pfam" id="PF05050">
    <property type="entry name" value="Methyltransf_21"/>
    <property type="match status" value="1"/>
</dbReference>
<dbReference type="GO" id="GO:0032259">
    <property type="term" value="P:methylation"/>
    <property type="evidence" value="ECO:0007669"/>
    <property type="project" value="UniProtKB-KW"/>
</dbReference>
<evidence type="ECO:0000259" key="1">
    <source>
        <dbReference type="Pfam" id="PF05050"/>
    </source>
</evidence>
<dbReference type="EMBL" id="FNBW01000004">
    <property type="protein sequence ID" value="SDF57387.1"/>
    <property type="molecule type" value="Genomic_DNA"/>
</dbReference>
<dbReference type="NCBIfam" id="TIGR01444">
    <property type="entry name" value="fkbM_fam"/>
    <property type="match status" value="1"/>
</dbReference>
<dbReference type="InterPro" id="IPR006342">
    <property type="entry name" value="FkbM_mtfrase"/>
</dbReference>
<dbReference type="InterPro" id="IPR029063">
    <property type="entry name" value="SAM-dependent_MTases_sf"/>
</dbReference>
<comment type="caution">
    <text evidence="2">The sequence shown here is derived from an EMBL/GenBank/DDBJ whole genome shotgun (WGS) entry which is preliminary data.</text>
</comment>
<keyword evidence="3" id="KW-1185">Reference proteome</keyword>
<dbReference type="InterPro" id="IPR053188">
    <property type="entry name" value="FkbM_Methyltransferase"/>
</dbReference>
<accession>A0A8G2BGV7</accession>